<evidence type="ECO:0000313" key="13">
    <source>
        <dbReference type="EMBL" id="ELU09110.1"/>
    </source>
</evidence>
<dbReference type="OMA" id="CIMFAYY"/>
<evidence type="ECO:0000256" key="2">
    <source>
        <dbReference type="ARBA" id="ARBA00006434"/>
    </source>
</evidence>
<dbReference type="EnsemblMetazoa" id="CapteT188769">
    <property type="protein sequence ID" value="CapteP188769"/>
    <property type="gene ID" value="CapteG188769"/>
</dbReference>
<accession>R7USE7</accession>
<evidence type="ECO:0000256" key="11">
    <source>
        <dbReference type="RuleBase" id="RU362091"/>
    </source>
</evidence>
<evidence type="ECO:0000256" key="1">
    <source>
        <dbReference type="ARBA" id="ARBA00004651"/>
    </source>
</evidence>
<evidence type="ECO:0000256" key="3">
    <source>
        <dbReference type="ARBA" id="ARBA00022448"/>
    </source>
</evidence>
<keyword evidence="6 12" id="KW-1133">Transmembrane helix</keyword>
<dbReference type="InterPro" id="IPR051163">
    <property type="entry name" value="Sodium:Solute_Symporter_SSF"/>
</dbReference>
<feature type="transmembrane region" description="Helical" evidence="12">
    <location>
        <begin position="111"/>
        <end position="136"/>
    </location>
</feature>
<keyword evidence="10" id="KW-0739">Sodium transport</keyword>
<feature type="transmembrane region" description="Helical" evidence="12">
    <location>
        <begin position="218"/>
        <end position="240"/>
    </location>
</feature>
<sequence>GGIKAVIWTDTIQMIIMIIGLIVLAGVGSNKVGGFGTVYLPKIQGLFFRVEFGPQDPKHSVECIFWPMGKLHRDILLESDDDPEGRMTKGDQIVPLFLIDILGDHAGVPGLIIAAIFAAALSSVSSAVNSLAALTLEDFIKPIHLKLYKCKLSEKLATRLTIGFAFIFGTITIGISFAAEYMGDKLLEMALSVWSIFGGPVAGVFIMGFFFPWVNSAGALSGMLISLTLSLWLCIGGLMYKAPTPILPLRMGNMTHTVPTRDPSYHPGGVFQNFYDISFALYAVFSTGTCLLIGNLVSVLTNNTCKAPTDGKLFYNCVDKCYCYCPENIKNCLRCGINFEDGNDSTTGKIFAYDAKNQKLSSKVGVDNPACEDSTGTLIQTKF</sequence>
<keyword evidence="4" id="KW-1003">Cell membrane</keyword>
<feature type="transmembrane region" description="Helical" evidence="12">
    <location>
        <begin position="191"/>
        <end position="211"/>
    </location>
</feature>
<evidence type="ECO:0000256" key="9">
    <source>
        <dbReference type="ARBA" id="ARBA00023136"/>
    </source>
</evidence>
<dbReference type="EMBL" id="KB298507">
    <property type="protein sequence ID" value="ELU09110.1"/>
    <property type="molecule type" value="Genomic_DNA"/>
</dbReference>
<dbReference type="Proteomes" id="UP000014760">
    <property type="component" value="Unassembled WGS sequence"/>
</dbReference>
<dbReference type="Gene3D" id="1.20.1730.10">
    <property type="entry name" value="Sodium/glucose cotransporter"/>
    <property type="match status" value="2"/>
</dbReference>
<dbReference type="GO" id="GO:0015293">
    <property type="term" value="F:symporter activity"/>
    <property type="evidence" value="ECO:0007669"/>
    <property type="project" value="TreeGrafter"/>
</dbReference>
<evidence type="ECO:0000256" key="7">
    <source>
        <dbReference type="ARBA" id="ARBA00023053"/>
    </source>
</evidence>
<dbReference type="InterPro" id="IPR001734">
    <property type="entry name" value="Na/solute_symporter"/>
</dbReference>
<comment type="subcellular location">
    <subcellularLocation>
        <location evidence="1">Cell membrane</location>
        <topology evidence="1">Multi-pass membrane protein</topology>
    </subcellularLocation>
</comment>
<dbReference type="PANTHER" id="PTHR42985:SF2">
    <property type="entry name" value="SODIUM-DEPENDENT MULTIVITAMIN TRANSPORTER"/>
    <property type="match status" value="1"/>
</dbReference>
<reference evidence="15" key="1">
    <citation type="submission" date="2012-12" db="EMBL/GenBank/DDBJ databases">
        <authorList>
            <person name="Hellsten U."/>
            <person name="Grimwood J."/>
            <person name="Chapman J.A."/>
            <person name="Shapiro H."/>
            <person name="Aerts A."/>
            <person name="Otillar R.P."/>
            <person name="Terry A.Y."/>
            <person name="Boore J.L."/>
            <person name="Simakov O."/>
            <person name="Marletaz F."/>
            <person name="Cho S.-J."/>
            <person name="Edsinger-Gonzales E."/>
            <person name="Havlak P."/>
            <person name="Kuo D.-H."/>
            <person name="Larsson T."/>
            <person name="Lv J."/>
            <person name="Arendt D."/>
            <person name="Savage R."/>
            <person name="Osoegawa K."/>
            <person name="de Jong P."/>
            <person name="Lindberg D.R."/>
            <person name="Seaver E.C."/>
            <person name="Weisblat D.A."/>
            <person name="Putnam N.H."/>
            <person name="Grigoriev I.V."/>
            <person name="Rokhsar D.S."/>
        </authorList>
    </citation>
    <scope>NUCLEOTIDE SEQUENCE</scope>
    <source>
        <strain evidence="15">I ESC-2004</strain>
    </source>
</reference>
<keyword evidence="15" id="KW-1185">Reference proteome</keyword>
<evidence type="ECO:0000256" key="12">
    <source>
        <dbReference type="SAM" id="Phobius"/>
    </source>
</evidence>
<dbReference type="Pfam" id="PF00474">
    <property type="entry name" value="SSF"/>
    <property type="match status" value="2"/>
</dbReference>
<feature type="transmembrane region" description="Helical" evidence="12">
    <location>
        <begin position="156"/>
        <end position="179"/>
    </location>
</feature>
<keyword evidence="8" id="KW-0406">Ion transport</keyword>
<keyword evidence="7" id="KW-0915">Sodium</keyword>
<dbReference type="PANTHER" id="PTHR42985">
    <property type="entry name" value="SODIUM-COUPLED MONOCARBOXYLATE TRANSPORTER"/>
    <property type="match status" value="1"/>
</dbReference>
<gene>
    <name evidence="13" type="ORF">CAPTEDRAFT_188769</name>
</gene>
<proteinExistence type="inferred from homology"/>
<dbReference type="EMBL" id="AMQN01021371">
    <property type="status" value="NOT_ANNOTATED_CDS"/>
    <property type="molecule type" value="Genomic_DNA"/>
</dbReference>
<reference evidence="14" key="3">
    <citation type="submission" date="2015-06" db="UniProtKB">
        <authorList>
            <consortium name="EnsemblMetazoa"/>
        </authorList>
    </citation>
    <scope>IDENTIFICATION</scope>
</reference>
<feature type="transmembrane region" description="Helical" evidence="12">
    <location>
        <begin position="279"/>
        <end position="300"/>
    </location>
</feature>
<protein>
    <submittedName>
        <fullName evidence="13 14">Uncharacterized protein</fullName>
    </submittedName>
</protein>
<dbReference type="PROSITE" id="PS50283">
    <property type="entry name" value="NA_SOLUT_SYMP_3"/>
    <property type="match status" value="1"/>
</dbReference>
<reference evidence="13 15" key="2">
    <citation type="journal article" date="2013" name="Nature">
        <title>Insights into bilaterian evolution from three spiralian genomes.</title>
        <authorList>
            <person name="Simakov O."/>
            <person name="Marletaz F."/>
            <person name="Cho S.J."/>
            <person name="Edsinger-Gonzales E."/>
            <person name="Havlak P."/>
            <person name="Hellsten U."/>
            <person name="Kuo D.H."/>
            <person name="Larsson T."/>
            <person name="Lv J."/>
            <person name="Arendt D."/>
            <person name="Savage R."/>
            <person name="Osoegawa K."/>
            <person name="de Jong P."/>
            <person name="Grimwood J."/>
            <person name="Chapman J.A."/>
            <person name="Shapiro H."/>
            <person name="Aerts A."/>
            <person name="Otillar R.P."/>
            <person name="Terry A.Y."/>
            <person name="Boore J.L."/>
            <person name="Grigoriev I.V."/>
            <person name="Lindberg D.R."/>
            <person name="Seaver E.C."/>
            <person name="Weisblat D.A."/>
            <person name="Putnam N.H."/>
            <person name="Rokhsar D.S."/>
        </authorList>
    </citation>
    <scope>NUCLEOTIDE SEQUENCE</scope>
    <source>
        <strain evidence="13 15">I ESC-2004</strain>
    </source>
</reference>
<dbReference type="AlphaFoldDB" id="R7USE7"/>
<evidence type="ECO:0000256" key="4">
    <source>
        <dbReference type="ARBA" id="ARBA00022475"/>
    </source>
</evidence>
<keyword evidence="9 12" id="KW-0472">Membrane</keyword>
<dbReference type="GO" id="GO:0005886">
    <property type="term" value="C:plasma membrane"/>
    <property type="evidence" value="ECO:0007669"/>
    <property type="project" value="UniProtKB-SubCell"/>
</dbReference>
<feature type="non-terminal residue" evidence="13">
    <location>
        <position position="1"/>
    </location>
</feature>
<dbReference type="InterPro" id="IPR038377">
    <property type="entry name" value="Na/Glc_symporter_sf"/>
</dbReference>
<evidence type="ECO:0000256" key="5">
    <source>
        <dbReference type="ARBA" id="ARBA00022692"/>
    </source>
</evidence>
<dbReference type="OrthoDB" id="6132759at2759"/>
<keyword evidence="3" id="KW-0813">Transport</keyword>
<evidence type="ECO:0000256" key="10">
    <source>
        <dbReference type="ARBA" id="ARBA00023201"/>
    </source>
</evidence>
<evidence type="ECO:0000256" key="6">
    <source>
        <dbReference type="ARBA" id="ARBA00022989"/>
    </source>
</evidence>
<evidence type="ECO:0000256" key="8">
    <source>
        <dbReference type="ARBA" id="ARBA00023065"/>
    </source>
</evidence>
<dbReference type="HOGENOM" id="CLU_722750_0_0_1"/>
<evidence type="ECO:0000313" key="14">
    <source>
        <dbReference type="EnsemblMetazoa" id="CapteP188769"/>
    </source>
</evidence>
<organism evidence="13">
    <name type="scientific">Capitella teleta</name>
    <name type="common">Polychaete worm</name>
    <dbReference type="NCBI Taxonomy" id="283909"/>
    <lineage>
        <taxon>Eukaryota</taxon>
        <taxon>Metazoa</taxon>
        <taxon>Spiralia</taxon>
        <taxon>Lophotrochozoa</taxon>
        <taxon>Annelida</taxon>
        <taxon>Polychaeta</taxon>
        <taxon>Sedentaria</taxon>
        <taxon>Scolecida</taxon>
        <taxon>Capitellidae</taxon>
        <taxon>Capitella</taxon>
    </lineage>
</organism>
<feature type="transmembrane region" description="Helical" evidence="12">
    <location>
        <begin position="12"/>
        <end position="29"/>
    </location>
</feature>
<evidence type="ECO:0000313" key="15">
    <source>
        <dbReference type="Proteomes" id="UP000014760"/>
    </source>
</evidence>
<dbReference type="GO" id="GO:0006814">
    <property type="term" value="P:sodium ion transport"/>
    <property type="evidence" value="ECO:0007669"/>
    <property type="project" value="UniProtKB-KW"/>
</dbReference>
<comment type="similarity">
    <text evidence="2 11">Belongs to the sodium:solute symporter (SSF) (TC 2.A.21) family.</text>
</comment>
<dbReference type="STRING" id="283909.R7USE7"/>
<name>R7USE7_CAPTE</name>
<keyword evidence="5 12" id="KW-0812">Transmembrane</keyword>